<dbReference type="InterPro" id="IPR032066">
    <property type="entry name" value="GP3_package"/>
</dbReference>
<sequence>MLYWGMSTKGTKLSPLTRQKISLAKTKITKDHLIKSGMEYINGILNAPKKDKKLPTIVGFCLVAGISRSRLYDLAELTPEVADIIEYIDMMQEEIALQGGITNRLNPIFSMFLLKSKQGYKDSPQVLNQTNQFNITPELLQDALKLMHSKEKKEIKGKVVK</sequence>
<name>A0A0F9BF09_9ZZZZ</name>
<gene>
    <name evidence="1" type="ORF">LCGC14_2797640</name>
</gene>
<dbReference type="EMBL" id="LAZR01052416">
    <property type="protein sequence ID" value="KKK83011.1"/>
    <property type="molecule type" value="Genomic_DNA"/>
</dbReference>
<evidence type="ECO:0000313" key="1">
    <source>
        <dbReference type="EMBL" id="KKK83011.1"/>
    </source>
</evidence>
<dbReference type="Pfam" id="PF16677">
    <property type="entry name" value="GP3_package"/>
    <property type="match status" value="1"/>
</dbReference>
<proteinExistence type="predicted"/>
<protein>
    <submittedName>
        <fullName evidence="1">Uncharacterized protein</fullName>
    </submittedName>
</protein>
<accession>A0A0F9BF09</accession>
<comment type="caution">
    <text evidence="1">The sequence shown here is derived from an EMBL/GenBank/DDBJ whole genome shotgun (WGS) entry which is preliminary data.</text>
</comment>
<dbReference type="Gene3D" id="1.10.132.80">
    <property type="match status" value="1"/>
</dbReference>
<dbReference type="AlphaFoldDB" id="A0A0F9BF09"/>
<reference evidence="1" key="1">
    <citation type="journal article" date="2015" name="Nature">
        <title>Complex archaea that bridge the gap between prokaryotes and eukaryotes.</title>
        <authorList>
            <person name="Spang A."/>
            <person name="Saw J.H."/>
            <person name="Jorgensen S.L."/>
            <person name="Zaremba-Niedzwiedzka K."/>
            <person name="Martijn J."/>
            <person name="Lind A.E."/>
            <person name="van Eijk R."/>
            <person name="Schleper C."/>
            <person name="Guy L."/>
            <person name="Ettema T.J."/>
        </authorList>
    </citation>
    <scope>NUCLEOTIDE SEQUENCE</scope>
</reference>
<organism evidence="1">
    <name type="scientific">marine sediment metagenome</name>
    <dbReference type="NCBI Taxonomy" id="412755"/>
    <lineage>
        <taxon>unclassified sequences</taxon>
        <taxon>metagenomes</taxon>
        <taxon>ecological metagenomes</taxon>
    </lineage>
</organism>